<reference evidence="2" key="1">
    <citation type="submission" date="2023-04" db="EMBL/GenBank/DDBJ databases">
        <authorList>
            <consortium name="ELIXIR-Norway"/>
        </authorList>
    </citation>
    <scope>NUCLEOTIDE SEQUENCE [LARGE SCALE GENOMIC DNA]</scope>
</reference>
<keyword evidence="3" id="KW-1185">Reference proteome</keyword>
<organism evidence="2 3">
    <name type="scientific">Rangifer tarandus platyrhynchus</name>
    <name type="common">Svalbard reindeer</name>
    <dbReference type="NCBI Taxonomy" id="3082113"/>
    <lineage>
        <taxon>Eukaryota</taxon>
        <taxon>Metazoa</taxon>
        <taxon>Chordata</taxon>
        <taxon>Craniata</taxon>
        <taxon>Vertebrata</taxon>
        <taxon>Euteleostomi</taxon>
        <taxon>Mammalia</taxon>
        <taxon>Eutheria</taxon>
        <taxon>Laurasiatheria</taxon>
        <taxon>Artiodactyla</taxon>
        <taxon>Ruminantia</taxon>
        <taxon>Pecora</taxon>
        <taxon>Cervidae</taxon>
        <taxon>Odocoileinae</taxon>
        <taxon>Rangifer</taxon>
    </lineage>
</organism>
<feature type="compositionally biased region" description="Low complexity" evidence="1">
    <location>
        <begin position="31"/>
        <end position="41"/>
    </location>
</feature>
<dbReference type="EMBL" id="OX459940">
    <property type="protein sequence ID" value="CAI9174869.1"/>
    <property type="molecule type" value="Genomic_DNA"/>
</dbReference>
<protein>
    <recommendedName>
        <fullName evidence="4">Secreted protein</fullName>
    </recommendedName>
</protein>
<evidence type="ECO:0000313" key="2">
    <source>
        <dbReference type="EMBL" id="CAI9174869.1"/>
    </source>
</evidence>
<sequence length="86" mass="9423">MVVLVRVWVTSQALAHDNMGPITSAWPLPIQSSGSQQDSSRGGVGNKSFGSQEPDKFFFPVSFTSEKQQPPKSLSNWEPFTWPGLA</sequence>
<dbReference type="Proteomes" id="UP001176941">
    <property type="component" value="Chromosome 4"/>
</dbReference>
<feature type="region of interest" description="Disordered" evidence="1">
    <location>
        <begin position="26"/>
        <end position="86"/>
    </location>
</feature>
<evidence type="ECO:0008006" key="4">
    <source>
        <dbReference type="Google" id="ProtNLM"/>
    </source>
</evidence>
<feature type="compositionally biased region" description="Polar residues" evidence="1">
    <location>
        <begin position="62"/>
        <end position="78"/>
    </location>
</feature>
<accession>A0ABN8ZT11</accession>
<evidence type="ECO:0000313" key="3">
    <source>
        <dbReference type="Proteomes" id="UP001176941"/>
    </source>
</evidence>
<name>A0ABN8ZT11_RANTA</name>
<gene>
    <name evidence="2" type="ORF">MRATA1EN1_LOCUS23831</name>
</gene>
<proteinExistence type="predicted"/>
<evidence type="ECO:0000256" key="1">
    <source>
        <dbReference type="SAM" id="MobiDB-lite"/>
    </source>
</evidence>